<organism evidence="2 3">
    <name type="scientific">Kribbella italica</name>
    <dbReference type="NCBI Taxonomy" id="1540520"/>
    <lineage>
        <taxon>Bacteria</taxon>
        <taxon>Bacillati</taxon>
        <taxon>Actinomycetota</taxon>
        <taxon>Actinomycetes</taxon>
        <taxon>Propionibacteriales</taxon>
        <taxon>Kribbellaceae</taxon>
        <taxon>Kribbella</taxon>
    </lineage>
</organism>
<comment type="caution">
    <text evidence="2">The sequence shown here is derived from an EMBL/GenBank/DDBJ whole genome shotgun (WGS) entry which is preliminary data.</text>
</comment>
<dbReference type="RefSeq" id="WP_184800367.1">
    <property type="nucleotide sequence ID" value="NZ_JACHMY010000001.1"/>
</dbReference>
<evidence type="ECO:0000313" key="3">
    <source>
        <dbReference type="Proteomes" id="UP000549971"/>
    </source>
</evidence>
<feature type="chain" id="PRO_5030625959" evidence="1">
    <location>
        <begin position="27"/>
        <end position="90"/>
    </location>
</feature>
<dbReference type="AlphaFoldDB" id="A0A7W9MWH0"/>
<protein>
    <submittedName>
        <fullName evidence="2">Uncharacterized protein</fullName>
    </submittedName>
</protein>
<proteinExistence type="predicted"/>
<gene>
    <name evidence="2" type="ORF">HDA39_005760</name>
</gene>
<sequence>MKNPVRLLTAATMLGALALAPLTAAATPAATRTSAAVQTPADVFQHQAGPYGDLNACIAGRQIMLWAKPAYKVGNCIILSDGRIYFGYDD</sequence>
<reference evidence="2 3" key="1">
    <citation type="submission" date="2020-08" db="EMBL/GenBank/DDBJ databases">
        <title>Sequencing the genomes of 1000 actinobacteria strains.</title>
        <authorList>
            <person name="Klenk H.-P."/>
        </authorList>
    </citation>
    <scope>NUCLEOTIDE SEQUENCE [LARGE SCALE GENOMIC DNA]</scope>
    <source>
        <strain evidence="2 3">DSM 28967</strain>
    </source>
</reference>
<dbReference type="EMBL" id="JACHMY010000001">
    <property type="protein sequence ID" value="MBB5839026.1"/>
    <property type="molecule type" value="Genomic_DNA"/>
</dbReference>
<evidence type="ECO:0000313" key="2">
    <source>
        <dbReference type="EMBL" id="MBB5839026.1"/>
    </source>
</evidence>
<name>A0A7W9MWH0_9ACTN</name>
<evidence type="ECO:0000256" key="1">
    <source>
        <dbReference type="SAM" id="SignalP"/>
    </source>
</evidence>
<feature type="signal peptide" evidence="1">
    <location>
        <begin position="1"/>
        <end position="26"/>
    </location>
</feature>
<accession>A0A7W9MWH0</accession>
<keyword evidence="1" id="KW-0732">Signal</keyword>
<keyword evidence="3" id="KW-1185">Reference proteome</keyword>
<dbReference type="Proteomes" id="UP000549971">
    <property type="component" value="Unassembled WGS sequence"/>
</dbReference>